<keyword evidence="1" id="KW-1133">Transmembrane helix</keyword>
<accession>A0AA87SUV9</accession>
<keyword evidence="1" id="KW-0472">Membrane</keyword>
<protein>
    <submittedName>
        <fullName evidence="2">Uncharacterized protein</fullName>
    </submittedName>
</protein>
<evidence type="ECO:0000313" key="3">
    <source>
        <dbReference type="Proteomes" id="UP000001343"/>
    </source>
</evidence>
<dbReference type="AlphaFoldDB" id="A0AA87SUV9"/>
<organism evidence="2 3">
    <name type="scientific">Leptospira mayottensis 200901122</name>
    <dbReference type="NCBI Taxonomy" id="1193010"/>
    <lineage>
        <taxon>Bacteria</taxon>
        <taxon>Pseudomonadati</taxon>
        <taxon>Spirochaetota</taxon>
        <taxon>Spirochaetia</taxon>
        <taxon>Leptospirales</taxon>
        <taxon>Leptospiraceae</taxon>
        <taxon>Leptospira</taxon>
    </lineage>
</organism>
<proteinExistence type="predicted"/>
<gene>
    <name evidence="2" type="ORF">LEP1GSC125_0023</name>
</gene>
<sequence length="558" mass="59834">MTTTLAVTGIVGAILTFTPFAPIGVSLMAISAIGTTGWKSFRGAYEGGSAGMLAGVASGIANSALDYTTEGVVGVNLSYSYANGFGAGVSIGTDNKTKLGGSIGLNYNSKSGSWGATAGLKVGLGGTDSQGNFSNWAEAGVHVNNIGRENQSQGVSANIRGQYNEKNGLYGSLGLSYDTKAGYGASIGLTSQFGPMSVTPSWTVSEYGGLSSDVQYGFDRNLFNKTNNPDHASANRNLLSDIFDGMSGLASGFGRGAKSAWDNVFGGGDLFARTSTNGNIYRQPDGSLTDSNGNRFVLDGNENLIPEDENLILVGKTGKKNGKYDSNSKTRYLDRQSNIAGQLENESQGYIKQALTKFLGELSNETTNAESIKYQKKISGMIKSGEFDKAILSPIDDSEDFDGQMSDLNEAKNQVRDQYNERYNNLNLPLGDKGAFSDITNFIYNLLGKSSGNKRELTMNGLESGMETSMDAKTRHERRANLEKLAESTAEGAFSGDIGAAMKSYDWKNKDGAWMNGSGQWDPTNQQSRALTSPLSNYEKLFVLQMYVLRKQELNRMY</sequence>
<reference evidence="2 3" key="1">
    <citation type="journal article" date="2014" name="Int. J. Syst. Evol. Microbiol.">
        <title>Leptospira mayottensis sp. nov., a pathogenic species of the genus Leptospira isolated from humans.</title>
        <authorList>
            <person name="Bourhy P."/>
            <person name="Collet L."/>
            <person name="Brisse S."/>
            <person name="Picardeau M."/>
        </authorList>
    </citation>
    <scope>NUCLEOTIDE SEQUENCE [LARGE SCALE GENOMIC DNA]</scope>
    <source>
        <strain evidence="2 3">200901122</strain>
    </source>
</reference>
<evidence type="ECO:0000256" key="1">
    <source>
        <dbReference type="SAM" id="Phobius"/>
    </source>
</evidence>
<feature type="transmembrane region" description="Helical" evidence="1">
    <location>
        <begin position="6"/>
        <end position="33"/>
    </location>
</feature>
<evidence type="ECO:0000313" key="2">
    <source>
        <dbReference type="EMBL" id="EKR98349.1"/>
    </source>
</evidence>
<dbReference type="EMBL" id="AKWM02000079">
    <property type="protein sequence ID" value="EKR98349.1"/>
    <property type="molecule type" value="Genomic_DNA"/>
</dbReference>
<dbReference type="Proteomes" id="UP000001343">
    <property type="component" value="Unassembled WGS sequence"/>
</dbReference>
<keyword evidence="1" id="KW-0812">Transmembrane</keyword>
<comment type="caution">
    <text evidence="2">The sequence shown here is derived from an EMBL/GenBank/DDBJ whole genome shotgun (WGS) entry which is preliminary data.</text>
</comment>
<name>A0AA87SUV9_9LEPT</name>